<reference evidence="1" key="1">
    <citation type="submission" date="2019-10" db="EMBL/GenBank/DDBJ databases">
        <title>Conservation and host-specific expression of non-tandemly repeated heterogenous ribosome RNA gene in arbuscular mycorrhizal fungi.</title>
        <authorList>
            <person name="Maeda T."/>
            <person name="Kobayashi Y."/>
            <person name="Nakagawa T."/>
            <person name="Ezawa T."/>
            <person name="Yamaguchi K."/>
            <person name="Bino T."/>
            <person name="Nishimoto Y."/>
            <person name="Shigenobu S."/>
            <person name="Kawaguchi M."/>
        </authorList>
    </citation>
    <scope>NUCLEOTIDE SEQUENCE</scope>
    <source>
        <strain evidence="1">HR1</strain>
    </source>
</reference>
<evidence type="ECO:0000313" key="1">
    <source>
        <dbReference type="EMBL" id="GET03592.1"/>
    </source>
</evidence>
<organism evidence="1 2">
    <name type="scientific">Rhizophagus clarus</name>
    <dbReference type="NCBI Taxonomy" id="94130"/>
    <lineage>
        <taxon>Eukaryota</taxon>
        <taxon>Fungi</taxon>
        <taxon>Fungi incertae sedis</taxon>
        <taxon>Mucoromycota</taxon>
        <taxon>Glomeromycotina</taxon>
        <taxon>Glomeromycetes</taxon>
        <taxon>Glomerales</taxon>
        <taxon>Glomeraceae</taxon>
        <taxon>Rhizophagus</taxon>
    </lineage>
</organism>
<name>A0A8H3MGP7_9GLOM</name>
<dbReference type="EMBL" id="BLAL01000324">
    <property type="protein sequence ID" value="GET03592.1"/>
    <property type="molecule type" value="Genomic_DNA"/>
</dbReference>
<comment type="caution">
    <text evidence="1">The sequence shown here is derived from an EMBL/GenBank/DDBJ whole genome shotgun (WGS) entry which is preliminary data.</text>
</comment>
<evidence type="ECO:0000313" key="2">
    <source>
        <dbReference type="Proteomes" id="UP000615446"/>
    </source>
</evidence>
<dbReference type="Proteomes" id="UP000615446">
    <property type="component" value="Unassembled WGS sequence"/>
</dbReference>
<dbReference type="AlphaFoldDB" id="A0A8H3MGP7"/>
<gene>
    <name evidence="1" type="ORF">RCL2_002992500</name>
</gene>
<accession>A0A8H3MGP7</accession>
<protein>
    <submittedName>
        <fullName evidence="1">Uncharacterized protein</fullName>
    </submittedName>
</protein>
<proteinExistence type="predicted"/>
<sequence length="114" mass="13218">METTSMGKEFKDTLKTGVERTLYRNFQNIGYSSSQKFFAQVGKEPNKGRLHKQPKRVPVPVPVIQQRCLAGERPDMFVEDHPLIIYDLSSRLKDEDIVKMVREGLGYIREFTVK</sequence>